<comment type="caution">
    <text evidence="1">The sequence shown here is derived from an EMBL/GenBank/DDBJ whole genome shotgun (WGS) entry which is preliminary data.</text>
</comment>
<keyword evidence="2" id="KW-1185">Reference proteome</keyword>
<proteinExistence type="predicted"/>
<reference evidence="1 2" key="1">
    <citation type="submission" date="2024-03" db="EMBL/GenBank/DDBJ databases">
        <authorList>
            <person name="Martinez-Hernandez J."/>
        </authorList>
    </citation>
    <scope>NUCLEOTIDE SEQUENCE [LARGE SCALE GENOMIC DNA]</scope>
</reference>
<organism evidence="1 2">
    <name type="scientific">Lupinus luteus</name>
    <name type="common">European yellow lupine</name>
    <dbReference type="NCBI Taxonomy" id="3873"/>
    <lineage>
        <taxon>Eukaryota</taxon>
        <taxon>Viridiplantae</taxon>
        <taxon>Streptophyta</taxon>
        <taxon>Embryophyta</taxon>
        <taxon>Tracheophyta</taxon>
        <taxon>Spermatophyta</taxon>
        <taxon>Magnoliopsida</taxon>
        <taxon>eudicotyledons</taxon>
        <taxon>Gunneridae</taxon>
        <taxon>Pentapetalae</taxon>
        <taxon>rosids</taxon>
        <taxon>fabids</taxon>
        <taxon>Fabales</taxon>
        <taxon>Fabaceae</taxon>
        <taxon>Papilionoideae</taxon>
        <taxon>50 kb inversion clade</taxon>
        <taxon>genistoids sensu lato</taxon>
        <taxon>core genistoids</taxon>
        <taxon>Genisteae</taxon>
        <taxon>Lupinus</taxon>
    </lineage>
</organism>
<protein>
    <submittedName>
        <fullName evidence="1">Uncharacterized protein</fullName>
    </submittedName>
</protein>
<sequence>MNVLGVPDRKKESHYHREVLLHIMRTSLVLDLVWLVHEPLSVGPSVSVVS</sequence>
<gene>
    <name evidence="1" type="ORF">LLUT_LOCUS15913</name>
</gene>
<dbReference type="AlphaFoldDB" id="A0AAV1X004"/>
<evidence type="ECO:0000313" key="2">
    <source>
        <dbReference type="Proteomes" id="UP001497480"/>
    </source>
</evidence>
<evidence type="ECO:0000313" key="1">
    <source>
        <dbReference type="EMBL" id="CAL0314853.1"/>
    </source>
</evidence>
<dbReference type="Proteomes" id="UP001497480">
    <property type="component" value="Unassembled WGS sequence"/>
</dbReference>
<name>A0AAV1X004_LUPLU</name>
<accession>A0AAV1X004</accession>
<dbReference type="EMBL" id="CAXHTB010000011">
    <property type="protein sequence ID" value="CAL0314853.1"/>
    <property type="molecule type" value="Genomic_DNA"/>
</dbReference>